<gene>
    <name evidence="3" type="ORF">AVW11_24665</name>
</gene>
<sequence>MNVAETLALALLVTTVVGAVVIDVFRARMRLPGPGAEREAGKASAGRRPTVPKARHRQVPATPRGGDEQLWGSV</sequence>
<keyword evidence="2" id="KW-0472">Membrane</keyword>
<comment type="caution">
    <text evidence="3">The sequence shown here is derived from an EMBL/GenBank/DDBJ whole genome shotgun (WGS) entry which is preliminary data.</text>
</comment>
<evidence type="ECO:0000256" key="2">
    <source>
        <dbReference type="SAM" id="Phobius"/>
    </source>
</evidence>
<name>A0ABX3FX47_9ACTN</name>
<feature type="region of interest" description="Disordered" evidence="1">
    <location>
        <begin position="33"/>
        <end position="74"/>
    </location>
</feature>
<evidence type="ECO:0000256" key="1">
    <source>
        <dbReference type="SAM" id="MobiDB-lite"/>
    </source>
</evidence>
<evidence type="ECO:0000313" key="4">
    <source>
        <dbReference type="Proteomes" id="UP000187151"/>
    </source>
</evidence>
<evidence type="ECO:0000313" key="3">
    <source>
        <dbReference type="EMBL" id="OLZ61324.1"/>
    </source>
</evidence>
<keyword evidence="4" id="KW-1185">Reference proteome</keyword>
<accession>A0ABX3FX47</accession>
<keyword evidence="2" id="KW-1133">Transmembrane helix</keyword>
<reference evidence="3 4" key="1">
    <citation type="submission" date="2016-01" db="EMBL/GenBank/DDBJ databases">
        <title>Streptomyces amritsarensis strain MTCC 11845 genome sequencing and assembly.</title>
        <authorList>
            <person name="Sharma D."/>
            <person name="Nair G.R."/>
            <person name="Kaur G."/>
            <person name="Manhas R.K."/>
            <person name="Mayilraj S."/>
        </authorList>
    </citation>
    <scope>NUCLEOTIDE SEQUENCE [LARGE SCALE GENOMIC DNA]</scope>
    <source>
        <strain evidence="3 4">MTCC 11845</strain>
    </source>
</reference>
<dbReference type="EMBL" id="MQUR01000066">
    <property type="protein sequence ID" value="OLZ61324.1"/>
    <property type="molecule type" value="Genomic_DNA"/>
</dbReference>
<organism evidence="3 4">
    <name type="scientific">Streptomyces amritsarensis</name>
    <dbReference type="NCBI Taxonomy" id="681158"/>
    <lineage>
        <taxon>Bacteria</taxon>
        <taxon>Bacillati</taxon>
        <taxon>Actinomycetota</taxon>
        <taxon>Actinomycetes</taxon>
        <taxon>Kitasatosporales</taxon>
        <taxon>Streptomycetaceae</taxon>
        <taxon>Streptomyces</taxon>
    </lineage>
</organism>
<evidence type="ECO:0008006" key="5">
    <source>
        <dbReference type="Google" id="ProtNLM"/>
    </source>
</evidence>
<proteinExistence type="predicted"/>
<feature type="transmembrane region" description="Helical" evidence="2">
    <location>
        <begin position="6"/>
        <end position="25"/>
    </location>
</feature>
<dbReference type="Proteomes" id="UP000187151">
    <property type="component" value="Unassembled WGS sequence"/>
</dbReference>
<protein>
    <recommendedName>
        <fullName evidence="5">Secreted protein</fullName>
    </recommendedName>
</protein>
<keyword evidence="2" id="KW-0812">Transmembrane</keyword>